<reference evidence="2" key="1">
    <citation type="journal article" date="2019" name="Int. J. Syst. Evol. Microbiol.">
        <title>The Global Catalogue of Microorganisms (GCM) 10K type strain sequencing project: providing services to taxonomists for standard genome sequencing and annotation.</title>
        <authorList>
            <consortium name="The Broad Institute Genomics Platform"/>
            <consortium name="The Broad Institute Genome Sequencing Center for Infectious Disease"/>
            <person name="Wu L."/>
            <person name="Ma J."/>
        </authorList>
    </citation>
    <scope>NUCLEOTIDE SEQUENCE [LARGE SCALE GENOMIC DNA]</scope>
    <source>
        <strain evidence="2">CGMCC 4.7645</strain>
    </source>
</reference>
<organism evidence="1 2">
    <name type="scientific">Amycolatopsis pigmentata</name>
    <dbReference type="NCBI Taxonomy" id="450801"/>
    <lineage>
        <taxon>Bacteria</taxon>
        <taxon>Bacillati</taxon>
        <taxon>Actinomycetota</taxon>
        <taxon>Actinomycetes</taxon>
        <taxon>Pseudonocardiales</taxon>
        <taxon>Pseudonocardiaceae</taxon>
        <taxon>Amycolatopsis</taxon>
    </lineage>
</organism>
<proteinExistence type="predicted"/>
<dbReference type="RefSeq" id="WP_378269911.1">
    <property type="nucleotide sequence ID" value="NZ_JBHUKR010000021.1"/>
</dbReference>
<keyword evidence="2" id="KW-1185">Reference proteome</keyword>
<evidence type="ECO:0000313" key="1">
    <source>
        <dbReference type="EMBL" id="MFD2421382.1"/>
    </source>
</evidence>
<comment type="caution">
    <text evidence="1">The sequence shown here is derived from an EMBL/GenBank/DDBJ whole genome shotgun (WGS) entry which is preliminary data.</text>
</comment>
<gene>
    <name evidence="1" type="ORF">ACFSXZ_34130</name>
</gene>
<evidence type="ECO:0008006" key="3">
    <source>
        <dbReference type="Google" id="ProtNLM"/>
    </source>
</evidence>
<name>A0ABW5G6Q1_9PSEU</name>
<accession>A0ABW5G6Q1</accession>
<dbReference type="Proteomes" id="UP001597417">
    <property type="component" value="Unassembled WGS sequence"/>
</dbReference>
<evidence type="ECO:0000313" key="2">
    <source>
        <dbReference type="Proteomes" id="UP001597417"/>
    </source>
</evidence>
<dbReference type="EMBL" id="JBHUKR010000021">
    <property type="protein sequence ID" value="MFD2421382.1"/>
    <property type="molecule type" value="Genomic_DNA"/>
</dbReference>
<sequence>MIELSMLELQDAELLPAREALQGAGSVNLSIVAFNTALALPEEDGNAIANAHQTIVAIQSAGGGDED</sequence>
<protein>
    <recommendedName>
        <fullName evidence="3">FXSXX-COOH protein</fullName>
    </recommendedName>
</protein>